<dbReference type="RefSeq" id="WP_119955015.1">
    <property type="nucleotide sequence ID" value="NZ_QYUR01000003.1"/>
</dbReference>
<dbReference type="Proteomes" id="UP000284021">
    <property type="component" value="Unassembled WGS sequence"/>
</dbReference>
<keyword evidence="3" id="KW-1185">Reference proteome</keyword>
<organism evidence="2 3">
    <name type="scientific">Pseudomonas cavernicola</name>
    <dbReference type="NCBI Taxonomy" id="2320866"/>
    <lineage>
        <taxon>Bacteria</taxon>
        <taxon>Pseudomonadati</taxon>
        <taxon>Pseudomonadota</taxon>
        <taxon>Gammaproteobacteria</taxon>
        <taxon>Pseudomonadales</taxon>
        <taxon>Pseudomonadaceae</taxon>
        <taxon>Pseudomonas</taxon>
    </lineage>
</organism>
<dbReference type="EMBL" id="QYUR01000003">
    <property type="protein sequence ID" value="RJG10880.1"/>
    <property type="molecule type" value="Genomic_DNA"/>
</dbReference>
<evidence type="ECO:0000259" key="1">
    <source>
        <dbReference type="Pfam" id="PF00753"/>
    </source>
</evidence>
<keyword evidence="2" id="KW-0378">Hydrolase</keyword>
<gene>
    <name evidence="2" type="ORF">D3879_14405</name>
</gene>
<protein>
    <submittedName>
        <fullName evidence="2">MBL fold metallo-hydrolase</fullName>
    </submittedName>
</protein>
<accession>A0A418XER3</accession>
<comment type="caution">
    <text evidence="2">The sequence shown here is derived from an EMBL/GenBank/DDBJ whole genome shotgun (WGS) entry which is preliminary data.</text>
</comment>
<dbReference type="GO" id="GO:0016787">
    <property type="term" value="F:hydrolase activity"/>
    <property type="evidence" value="ECO:0007669"/>
    <property type="project" value="UniProtKB-KW"/>
</dbReference>
<dbReference type="GO" id="GO:0006749">
    <property type="term" value="P:glutathione metabolic process"/>
    <property type="evidence" value="ECO:0007669"/>
    <property type="project" value="TreeGrafter"/>
</dbReference>
<dbReference type="InterPro" id="IPR036866">
    <property type="entry name" value="RibonucZ/Hydroxyglut_hydro"/>
</dbReference>
<feature type="domain" description="Metallo-beta-lactamase" evidence="1">
    <location>
        <begin position="13"/>
        <end position="88"/>
    </location>
</feature>
<dbReference type="GO" id="GO:0070813">
    <property type="term" value="P:hydrogen sulfide metabolic process"/>
    <property type="evidence" value="ECO:0007669"/>
    <property type="project" value="TreeGrafter"/>
</dbReference>
<evidence type="ECO:0000313" key="2">
    <source>
        <dbReference type="EMBL" id="RJG10880.1"/>
    </source>
</evidence>
<proteinExistence type="predicted"/>
<dbReference type="InterPro" id="IPR051682">
    <property type="entry name" value="Mito_Persulfide_Diox"/>
</dbReference>
<evidence type="ECO:0000313" key="3">
    <source>
        <dbReference type="Proteomes" id="UP000284021"/>
    </source>
</evidence>
<dbReference type="InterPro" id="IPR001279">
    <property type="entry name" value="Metallo-B-lactamas"/>
</dbReference>
<dbReference type="Gene3D" id="3.60.15.10">
    <property type="entry name" value="Ribonuclease Z/Hydroxyacylglutathione hydrolase-like"/>
    <property type="match status" value="1"/>
</dbReference>
<dbReference type="Pfam" id="PF00753">
    <property type="entry name" value="Lactamase_B"/>
    <property type="match status" value="1"/>
</dbReference>
<dbReference type="OrthoDB" id="9784009at2"/>
<dbReference type="PANTHER" id="PTHR43084:SF1">
    <property type="entry name" value="PERSULFIDE DIOXYGENASE ETHE1, MITOCHONDRIAL"/>
    <property type="match status" value="1"/>
</dbReference>
<dbReference type="PANTHER" id="PTHR43084">
    <property type="entry name" value="PERSULFIDE DIOXYGENASE ETHE1"/>
    <property type="match status" value="1"/>
</dbReference>
<dbReference type="GO" id="GO:0050313">
    <property type="term" value="F:sulfur dioxygenase activity"/>
    <property type="evidence" value="ECO:0007669"/>
    <property type="project" value="TreeGrafter"/>
</dbReference>
<dbReference type="AlphaFoldDB" id="A0A418XER3"/>
<sequence>MTPTVEAFFDPRSNSFSYVVSDPHSGRCAIIDPVLDYDSATGRISHTNVNRLIAHVRTQGLCAEWVLETHVHADHLSSGTGFHDHRGMKRKQSIEQVRWDLALRYRLMETVVSSTCRPNSSASCMP</sequence>
<name>A0A418XER3_9PSED</name>
<dbReference type="SUPFAM" id="SSF56281">
    <property type="entry name" value="Metallo-hydrolase/oxidoreductase"/>
    <property type="match status" value="1"/>
</dbReference>
<reference evidence="2 3" key="1">
    <citation type="submission" date="2018-09" db="EMBL/GenBank/DDBJ databases">
        <authorList>
            <person name="Zhu H."/>
        </authorList>
    </citation>
    <scope>NUCLEOTIDE SEQUENCE [LARGE SCALE GENOMIC DNA]</scope>
    <source>
        <strain evidence="2 3">K1S02-6</strain>
    </source>
</reference>